<evidence type="ECO:0000313" key="3">
    <source>
        <dbReference type="Proteomes" id="UP000199558"/>
    </source>
</evidence>
<keyword evidence="3" id="KW-1185">Reference proteome</keyword>
<dbReference type="EMBL" id="FLRH01000003">
    <property type="protein sequence ID" value="SBT64201.1"/>
    <property type="molecule type" value="Genomic_DNA"/>
</dbReference>
<accession>A0A1A9B563</accession>
<feature type="compositionally biased region" description="Basic and acidic residues" evidence="1">
    <location>
        <begin position="22"/>
        <end position="56"/>
    </location>
</feature>
<evidence type="ECO:0000313" key="2">
    <source>
        <dbReference type="EMBL" id="SBT64201.1"/>
    </source>
</evidence>
<dbReference type="RefSeq" id="WP_176710423.1">
    <property type="nucleotide sequence ID" value="NZ_FLRH01000003.1"/>
</dbReference>
<organism evidence="2 3">
    <name type="scientific">Micromonospora sediminicola</name>
    <dbReference type="NCBI Taxonomy" id="946078"/>
    <lineage>
        <taxon>Bacteria</taxon>
        <taxon>Bacillati</taxon>
        <taxon>Actinomycetota</taxon>
        <taxon>Actinomycetes</taxon>
        <taxon>Micromonosporales</taxon>
        <taxon>Micromonosporaceae</taxon>
        <taxon>Micromonospora</taxon>
    </lineage>
</organism>
<reference evidence="3" key="1">
    <citation type="submission" date="2016-06" db="EMBL/GenBank/DDBJ databases">
        <authorList>
            <person name="Varghese N."/>
            <person name="Submissions Spin"/>
        </authorList>
    </citation>
    <scope>NUCLEOTIDE SEQUENCE [LARGE SCALE GENOMIC DNA]</scope>
    <source>
        <strain evidence="3">DSM 45794</strain>
    </source>
</reference>
<sequence length="56" mass="6821">MASIRSLLRRLTSRPDPAISDRGQRIQRNEHDSARQRVLELGRQRQAEYRYERRDR</sequence>
<gene>
    <name evidence="2" type="ORF">GA0070622_1171</name>
</gene>
<name>A0A1A9B563_9ACTN</name>
<protein>
    <submittedName>
        <fullName evidence="2">Uncharacterized protein</fullName>
    </submittedName>
</protein>
<dbReference type="AlphaFoldDB" id="A0A1A9B563"/>
<dbReference type="Proteomes" id="UP000199558">
    <property type="component" value="Unassembled WGS sequence"/>
</dbReference>
<evidence type="ECO:0000256" key="1">
    <source>
        <dbReference type="SAM" id="MobiDB-lite"/>
    </source>
</evidence>
<feature type="region of interest" description="Disordered" evidence="1">
    <location>
        <begin position="1"/>
        <end position="56"/>
    </location>
</feature>
<proteinExistence type="predicted"/>
<dbReference type="STRING" id="946078.GA0070622_1171"/>